<accession>A0AA38XGH8</accession>
<dbReference type="Pfam" id="PF10451">
    <property type="entry name" value="Stn1"/>
    <property type="match status" value="1"/>
</dbReference>
<evidence type="ECO:0000256" key="4">
    <source>
        <dbReference type="SAM" id="MobiDB-lite"/>
    </source>
</evidence>
<evidence type="ECO:0000256" key="1">
    <source>
        <dbReference type="ARBA" id="ARBA00004574"/>
    </source>
</evidence>
<evidence type="ECO:0000256" key="2">
    <source>
        <dbReference type="ARBA" id="ARBA00022454"/>
    </source>
</evidence>
<dbReference type="InterPro" id="IPR018856">
    <property type="entry name" value="Stn1_N"/>
</dbReference>
<reference evidence="6" key="1">
    <citation type="submission" date="2022-10" db="EMBL/GenBank/DDBJ databases">
        <title>Culturing micro-colonial fungi from biological soil crusts in the Mojave desert and describing Neophaeococcomyces mojavensis, and introducing the new genera and species Taxawa tesnikishii.</title>
        <authorList>
            <person name="Kurbessoian T."/>
            <person name="Stajich J.E."/>
        </authorList>
    </citation>
    <scope>NUCLEOTIDE SEQUENCE</scope>
    <source>
        <strain evidence="6">TK_41</strain>
    </source>
</reference>
<name>A0AA38XGH8_9EURO</name>
<dbReference type="Gene3D" id="2.40.50.140">
    <property type="entry name" value="Nucleic acid-binding proteins"/>
    <property type="match status" value="1"/>
</dbReference>
<dbReference type="InterPro" id="IPR012340">
    <property type="entry name" value="NA-bd_OB-fold"/>
</dbReference>
<feature type="domain" description="CST complex subunit Stn1 N-terminal" evidence="5">
    <location>
        <begin position="18"/>
        <end position="132"/>
    </location>
</feature>
<dbReference type="CDD" id="cd03524">
    <property type="entry name" value="RPA2_OBF_family"/>
    <property type="match status" value="1"/>
</dbReference>
<feature type="region of interest" description="Disordered" evidence="4">
    <location>
        <begin position="265"/>
        <end position="331"/>
    </location>
</feature>
<keyword evidence="2" id="KW-0158">Chromosome</keyword>
<comment type="subcellular location">
    <subcellularLocation>
        <location evidence="1">Chromosome</location>
        <location evidence="1">Telomere</location>
    </subcellularLocation>
</comment>
<organism evidence="6 7">
    <name type="scientific">Cladophialophora chaetospira</name>
    <dbReference type="NCBI Taxonomy" id="386627"/>
    <lineage>
        <taxon>Eukaryota</taxon>
        <taxon>Fungi</taxon>
        <taxon>Dikarya</taxon>
        <taxon>Ascomycota</taxon>
        <taxon>Pezizomycotina</taxon>
        <taxon>Eurotiomycetes</taxon>
        <taxon>Chaetothyriomycetidae</taxon>
        <taxon>Chaetothyriales</taxon>
        <taxon>Herpotrichiellaceae</taxon>
        <taxon>Cladophialophora</taxon>
    </lineage>
</organism>
<dbReference type="Proteomes" id="UP001172673">
    <property type="component" value="Unassembled WGS sequence"/>
</dbReference>
<keyword evidence="3" id="KW-0779">Telomere</keyword>
<proteinExistence type="predicted"/>
<protein>
    <recommendedName>
        <fullName evidence="5">CST complex subunit Stn1 N-terminal domain-containing protein</fullName>
    </recommendedName>
</protein>
<evidence type="ECO:0000259" key="5">
    <source>
        <dbReference type="Pfam" id="PF10451"/>
    </source>
</evidence>
<dbReference type="GO" id="GO:0000781">
    <property type="term" value="C:chromosome, telomeric region"/>
    <property type="evidence" value="ECO:0007669"/>
    <property type="project" value="UniProtKB-SubCell"/>
</dbReference>
<evidence type="ECO:0000313" key="7">
    <source>
        <dbReference type="Proteomes" id="UP001172673"/>
    </source>
</evidence>
<dbReference type="AlphaFoldDB" id="A0AA38XGH8"/>
<sequence length="331" mass="38281">MENRSRATLQAHAQPSETANQLAFYPAYTFKASPTWSKWVKLTCHDIHTVLKPHEKYANVTTFTGHASAQDERRKTTGRNDAPLLLFYLNHPIQFVQVIGVVVVLEEYFEKFWLFTIDDSSGSTIDVICPKPEKERPSVTAQPVTNVGSTTTQRANTKATKKGDPIQDEETTAEQLLQSTLSRLTIGTVVQAKGTLSTFRQTRQLSLLRLNILPSTTHELALISSRSQFCSSTLSKPWVVSREEQRRLCLEAQGDRDEEIEWARKRRKHEQKKRDREERHRKTIGQDYEREEEERKQEAEEARKAGEEWTKTKKRSRQEEHRSEEAWTTVE</sequence>
<keyword evidence="7" id="KW-1185">Reference proteome</keyword>
<comment type="caution">
    <text evidence="6">The sequence shown here is derived from an EMBL/GenBank/DDBJ whole genome shotgun (WGS) entry which is preliminary data.</text>
</comment>
<evidence type="ECO:0000313" key="6">
    <source>
        <dbReference type="EMBL" id="KAJ9612926.1"/>
    </source>
</evidence>
<feature type="compositionally biased region" description="Basic and acidic residues" evidence="4">
    <location>
        <begin position="293"/>
        <end position="325"/>
    </location>
</feature>
<dbReference type="EMBL" id="JAPDRK010000004">
    <property type="protein sequence ID" value="KAJ9612926.1"/>
    <property type="molecule type" value="Genomic_DNA"/>
</dbReference>
<gene>
    <name evidence="6" type="ORF">H2200_002867</name>
</gene>
<dbReference type="SUPFAM" id="SSF50249">
    <property type="entry name" value="Nucleic acid-binding proteins"/>
    <property type="match status" value="1"/>
</dbReference>
<evidence type="ECO:0000256" key="3">
    <source>
        <dbReference type="ARBA" id="ARBA00022895"/>
    </source>
</evidence>